<reference evidence="2" key="1">
    <citation type="submission" date="2014-09" db="EMBL/GenBank/DDBJ databases">
        <authorList>
            <person name="Mudge J."/>
            <person name="Ramaraj T."/>
            <person name="Lindquist I.E."/>
            <person name="Bharti A.K."/>
            <person name="Sundararajan A."/>
            <person name="Cameron C.T."/>
            <person name="Woodward J.E."/>
            <person name="May G.D."/>
            <person name="Brubaker C."/>
            <person name="Broadhvest J."/>
            <person name="Wilkins T.A."/>
        </authorList>
    </citation>
    <scope>NUCLEOTIDE SEQUENCE</scope>
    <source>
        <strain evidence="2">cv. AKA8401</strain>
    </source>
</reference>
<organism evidence="1 2">
    <name type="scientific">Gossypium arboreum</name>
    <name type="common">Tree cotton</name>
    <name type="synonym">Gossypium nanking</name>
    <dbReference type="NCBI Taxonomy" id="29729"/>
    <lineage>
        <taxon>Eukaryota</taxon>
        <taxon>Viridiplantae</taxon>
        <taxon>Streptophyta</taxon>
        <taxon>Embryophyta</taxon>
        <taxon>Tracheophyta</taxon>
        <taxon>Spermatophyta</taxon>
        <taxon>Magnoliopsida</taxon>
        <taxon>eudicotyledons</taxon>
        <taxon>Gunneridae</taxon>
        <taxon>Pentapetalae</taxon>
        <taxon>rosids</taxon>
        <taxon>malvids</taxon>
        <taxon>Malvales</taxon>
        <taxon>Malvaceae</taxon>
        <taxon>Malvoideae</taxon>
        <taxon>Gossypium</taxon>
    </lineage>
</organism>
<keyword evidence="2" id="KW-1185">Reference proteome</keyword>
<evidence type="ECO:0000313" key="2">
    <source>
        <dbReference type="Proteomes" id="UP000032142"/>
    </source>
</evidence>
<dbReference type="AlphaFoldDB" id="A0A0B0PQB6"/>
<evidence type="ECO:0000313" key="1">
    <source>
        <dbReference type="EMBL" id="KHG26629.1"/>
    </source>
</evidence>
<name>A0A0B0PQB6_GOSAR</name>
<sequence length="41" mass="4487">MSGTWHWHQYETSCKTIAGLSASICITHVRPCLGHGTGIDM</sequence>
<gene>
    <name evidence="1" type="ORF">F383_33120</name>
</gene>
<dbReference type="Proteomes" id="UP000032142">
    <property type="component" value="Unassembled WGS sequence"/>
</dbReference>
<protein>
    <submittedName>
        <fullName evidence="1">Uncharacterized protein</fullName>
    </submittedName>
</protein>
<proteinExistence type="predicted"/>
<dbReference type="EMBL" id="KN437617">
    <property type="protein sequence ID" value="KHG26629.1"/>
    <property type="molecule type" value="Genomic_DNA"/>
</dbReference>
<accession>A0A0B0PQB6</accession>